<organism evidence="1 2">
    <name type="scientific">Massariosphaeria phaeospora</name>
    <dbReference type="NCBI Taxonomy" id="100035"/>
    <lineage>
        <taxon>Eukaryota</taxon>
        <taxon>Fungi</taxon>
        <taxon>Dikarya</taxon>
        <taxon>Ascomycota</taxon>
        <taxon>Pezizomycotina</taxon>
        <taxon>Dothideomycetes</taxon>
        <taxon>Pleosporomycetidae</taxon>
        <taxon>Pleosporales</taxon>
        <taxon>Pleosporales incertae sedis</taxon>
        <taxon>Massariosphaeria</taxon>
    </lineage>
</organism>
<evidence type="ECO:0000313" key="2">
    <source>
        <dbReference type="Proteomes" id="UP000481861"/>
    </source>
</evidence>
<accession>A0A7C8IAR0</accession>
<reference evidence="1 2" key="1">
    <citation type="submission" date="2020-01" db="EMBL/GenBank/DDBJ databases">
        <authorList>
            <consortium name="DOE Joint Genome Institute"/>
            <person name="Haridas S."/>
            <person name="Albert R."/>
            <person name="Binder M."/>
            <person name="Bloem J."/>
            <person name="Labutti K."/>
            <person name="Salamov A."/>
            <person name="Andreopoulos B."/>
            <person name="Baker S.E."/>
            <person name="Barry K."/>
            <person name="Bills G."/>
            <person name="Bluhm B.H."/>
            <person name="Cannon C."/>
            <person name="Castanera R."/>
            <person name="Culley D.E."/>
            <person name="Daum C."/>
            <person name="Ezra D."/>
            <person name="Gonzalez J.B."/>
            <person name="Henrissat B."/>
            <person name="Kuo A."/>
            <person name="Liang C."/>
            <person name="Lipzen A."/>
            <person name="Lutzoni F."/>
            <person name="Magnuson J."/>
            <person name="Mondo S."/>
            <person name="Nolan M."/>
            <person name="Ohm R."/>
            <person name="Pangilinan J."/>
            <person name="Park H.-J.H."/>
            <person name="Ramirez L."/>
            <person name="Alfaro M."/>
            <person name="Sun H."/>
            <person name="Tritt A."/>
            <person name="Yoshinaga Y."/>
            <person name="Zwiers L.-H.L."/>
            <person name="Turgeon B.G."/>
            <person name="Goodwin S.B."/>
            <person name="Spatafora J.W."/>
            <person name="Crous P.W."/>
            <person name="Grigoriev I.V."/>
        </authorList>
    </citation>
    <scope>NUCLEOTIDE SEQUENCE [LARGE SCALE GENOMIC DNA]</scope>
    <source>
        <strain evidence="1 2">CBS 611.86</strain>
    </source>
</reference>
<name>A0A7C8IAR0_9PLEO</name>
<proteinExistence type="predicted"/>
<keyword evidence="2" id="KW-1185">Reference proteome</keyword>
<dbReference type="AlphaFoldDB" id="A0A7C8IAR0"/>
<dbReference type="EMBL" id="JAADJZ010000009">
    <property type="protein sequence ID" value="KAF2872472.1"/>
    <property type="molecule type" value="Genomic_DNA"/>
</dbReference>
<dbReference type="Proteomes" id="UP000481861">
    <property type="component" value="Unassembled WGS sequence"/>
</dbReference>
<evidence type="ECO:0000313" key="1">
    <source>
        <dbReference type="EMBL" id="KAF2872472.1"/>
    </source>
</evidence>
<sequence>MVPSPTAFLLWSVAARGWPLALGHGERRGGSGEGLCQSRIEERQASPKKHFQQLLSSRVITFFLQIFLLDDIEQMAKLRSEHDENGERRT</sequence>
<gene>
    <name evidence="1" type="ORF">BDV95DRAFT_569813</name>
</gene>
<protein>
    <submittedName>
        <fullName evidence="1">Uncharacterized protein</fullName>
    </submittedName>
</protein>
<comment type="caution">
    <text evidence="1">The sequence shown here is derived from an EMBL/GenBank/DDBJ whole genome shotgun (WGS) entry which is preliminary data.</text>
</comment>